<dbReference type="InterPro" id="IPR005495">
    <property type="entry name" value="LptG/LptF_permease"/>
</dbReference>
<evidence type="ECO:0000256" key="4">
    <source>
        <dbReference type="ARBA" id="ARBA00022475"/>
    </source>
</evidence>
<comment type="similarity">
    <text evidence="3">Belongs to the LptF/LptG family.</text>
</comment>
<dbReference type="PANTHER" id="PTHR33529">
    <property type="entry name" value="SLR0882 PROTEIN-RELATED"/>
    <property type="match status" value="1"/>
</dbReference>
<dbReference type="InterPro" id="IPR030923">
    <property type="entry name" value="LptG"/>
</dbReference>
<evidence type="ECO:0000256" key="1">
    <source>
        <dbReference type="ARBA" id="ARBA00002265"/>
    </source>
</evidence>
<comment type="function">
    <text evidence="1">Part of the ABC transporter complex LptBFG involved in the translocation of lipopolysaccharide (LPS) from the inner membrane to the outer membrane.</text>
</comment>
<evidence type="ECO:0000313" key="10">
    <source>
        <dbReference type="EMBL" id="HEB97532.1"/>
    </source>
</evidence>
<dbReference type="GO" id="GO:0015920">
    <property type="term" value="P:lipopolysaccharide transport"/>
    <property type="evidence" value="ECO:0007669"/>
    <property type="project" value="TreeGrafter"/>
</dbReference>
<organism evidence="10">
    <name type="scientific">Sedimenticola thiotaurini</name>
    <dbReference type="NCBI Taxonomy" id="1543721"/>
    <lineage>
        <taxon>Bacteria</taxon>
        <taxon>Pseudomonadati</taxon>
        <taxon>Pseudomonadota</taxon>
        <taxon>Gammaproteobacteria</taxon>
        <taxon>Chromatiales</taxon>
        <taxon>Sedimenticolaceae</taxon>
        <taxon>Sedimenticola</taxon>
    </lineage>
</organism>
<evidence type="ECO:0000256" key="6">
    <source>
        <dbReference type="ARBA" id="ARBA00022989"/>
    </source>
</evidence>
<name>A0A831RNT6_9GAMM</name>
<dbReference type="AlphaFoldDB" id="A0A831RNT6"/>
<reference evidence="10" key="1">
    <citation type="journal article" date="2020" name="mSystems">
        <title>Genome- and Community-Level Interaction Insights into Carbon Utilization and Element Cycling Functions of Hydrothermarchaeota in Hydrothermal Sediment.</title>
        <authorList>
            <person name="Zhou Z."/>
            <person name="Liu Y."/>
            <person name="Xu W."/>
            <person name="Pan J."/>
            <person name="Luo Z.H."/>
            <person name="Li M."/>
        </authorList>
    </citation>
    <scope>NUCLEOTIDE SEQUENCE [LARGE SCALE GENOMIC DNA]</scope>
    <source>
        <strain evidence="10">HyVt-443</strain>
    </source>
</reference>
<keyword evidence="6 9" id="KW-1133">Transmembrane helix</keyword>
<evidence type="ECO:0000256" key="7">
    <source>
        <dbReference type="ARBA" id="ARBA00023136"/>
    </source>
</evidence>
<comment type="subunit">
    <text evidence="8">Component of the lipopolysaccharide transport and assembly complex. The LptBFG transporter is composed of two ATP-binding proteins (LptB) and two transmembrane proteins (LptF and LptG).</text>
</comment>
<dbReference type="Pfam" id="PF03739">
    <property type="entry name" value="LptF_LptG"/>
    <property type="match status" value="1"/>
</dbReference>
<accession>A0A831RNT6</accession>
<comment type="subcellular location">
    <subcellularLocation>
        <location evidence="2">Cell membrane</location>
        <topology evidence="2">Multi-pass membrane protein</topology>
    </subcellularLocation>
</comment>
<proteinExistence type="inferred from homology"/>
<dbReference type="GO" id="GO:0055085">
    <property type="term" value="P:transmembrane transport"/>
    <property type="evidence" value="ECO:0007669"/>
    <property type="project" value="InterPro"/>
</dbReference>
<keyword evidence="5 9" id="KW-0812">Transmembrane</keyword>
<evidence type="ECO:0000256" key="8">
    <source>
        <dbReference type="ARBA" id="ARBA00026081"/>
    </source>
</evidence>
<dbReference type="GO" id="GO:0043190">
    <property type="term" value="C:ATP-binding cassette (ABC) transporter complex"/>
    <property type="evidence" value="ECO:0007669"/>
    <property type="project" value="InterPro"/>
</dbReference>
<keyword evidence="7 9" id="KW-0472">Membrane</keyword>
<feature type="transmembrane region" description="Helical" evidence="9">
    <location>
        <begin position="273"/>
        <end position="291"/>
    </location>
</feature>
<evidence type="ECO:0000256" key="9">
    <source>
        <dbReference type="SAM" id="Phobius"/>
    </source>
</evidence>
<feature type="transmembrane region" description="Helical" evidence="9">
    <location>
        <begin position="303"/>
        <end position="320"/>
    </location>
</feature>
<evidence type="ECO:0000256" key="5">
    <source>
        <dbReference type="ARBA" id="ARBA00022692"/>
    </source>
</evidence>
<dbReference type="Proteomes" id="UP000886251">
    <property type="component" value="Unassembled WGS sequence"/>
</dbReference>
<dbReference type="PANTHER" id="PTHR33529:SF2">
    <property type="entry name" value="LIPOPOLYSACCHARIDE EXPORT SYSTEM PERMEASE PROTEIN LPTG"/>
    <property type="match status" value="1"/>
</dbReference>
<keyword evidence="4" id="KW-1003">Cell membrane</keyword>
<sequence length="354" mass="38932">MRLLDRYIGRSVLSAMLATLVVLTALIGFVTLLDEAGDAGRGDYGIGDVFIYVLLLLPRFAYELFPMAVLLGSLVGLGGLASHSELTAMRAAGVSLSRIMLAVMKAGVLAMVVMGLVGELVAPASEQYAGQMRAQKISGNVTLQTPYGFWARDGNAFINIRYLLPDARLRDVYIYEFSDDRRLLRATHAADAVYRGGQWLLSDVGRSRFTEAGVESEHLDSARWPSSLDPDILDVVAARPSMLPAWGLYQYIDYLRDNGLDARSYEVAFWSKVLTPVVVLVMIFLSLPFVFGSLRTVGVGQRIFVGALLGIGFLLLSRAFGNLAVVYRLDPLFAALFPSLFFLGIAFWLVRRVR</sequence>
<feature type="transmembrane region" description="Helical" evidence="9">
    <location>
        <begin position="102"/>
        <end position="122"/>
    </location>
</feature>
<evidence type="ECO:0000256" key="3">
    <source>
        <dbReference type="ARBA" id="ARBA00007725"/>
    </source>
</evidence>
<feature type="transmembrane region" description="Helical" evidence="9">
    <location>
        <begin position="60"/>
        <end position="81"/>
    </location>
</feature>
<feature type="transmembrane region" description="Helical" evidence="9">
    <location>
        <begin position="12"/>
        <end position="33"/>
    </location>
</feature>
<feature type="transmembrane region" description="Helical" evidence="9">
    <location>
        <begin position="332"/>
        <end position="350"/>
    </location>
</feature>
<comment type="caution">
    <text evidence="10">The sequence shown here is derived from an EMBL/GenBank/DDBJ whole genome shotgun (WGS) entry which is preliminary data.</text>
</comment>
<dbReference type="NCBIfam" id="TIGR04408">
    <property type="entry name" value="LptG_lptG"/>
    <property type="match status" value="1"/>
</dbReference>
<dbReference type="EMBL" id="DRKP01000176">
    <property type="protein sequence ID" value="HEB97532.1"/>
    <property type="molecule type" value="Genomic_DNA"/>
</dbReference>
<gene>
    <name evidence="10" type="primary">lptG</name>
    <name evidence="10" type="ORF">ENI96_14005</name>
</gene>
<evidence type="ECO:0000256" key="2">
    <source>
        <dbReference type="ARBA" id="ARBA00004651"/>
    </source>
</evidence>
<protein>
    <submittedName>
        <fullName evidence="10">LPS export ABC transporter permease LptG</fullName>
    </submittedName>
</protein>